<dbReference type="OrthoDB" id="7684399at2"/>
<dbReference type="RefSeq" id="WP_008029214.1">
    <property type="nucleotide sequence ID" value="NZ_ACYY01000006.1"/>
</dbReference>
<dbReference type="EMBL" id="ACYY01000006">
    <property type="protein sequence ID" value="EEW25856.1"/>
    <property type="molecule type" value="Genomic_DNA"/>
</dbReference>
<gene>
    <name evidence="1" type="ORF">Rsw2DRAFT_1287</name>
</gene>
<dbReference type="Gene3D" id="1.25.40.10">
    <property type="entry name" value="Tetratricopeptide repeat domain"/>
    <property type="match status" value="1"/>
</dbReference>
<evidence type="ECO:0008006" key="3">
    <source>
        <dbReference type="Google" id="ProtNLM"/>
    </source>
</evidence>
<proteinExistence type="predicted"/>
<accession>C8RZQ9</accession>
<protein>
    <recommendedName>
        <fullName evidence="3">DUF560 domain-containing protein</fullName>
    </recommendedName>
</protein>
<dbReference type="InterPro" id="IPR011990">
    <property type="entry name" value="TPR-like_helical_dom_sf"/>
</dbReference>
<dbReference type="STRING" id="371731.Rsw2DRAFT_1287"/>
<dbReference type="SUPFAM" id="SSF48452">
    <property type="entry name" value="TPR-like"/>
    <property type="match status" value="1"/>
</dbReference>
<reference evidence="1 2" key="1">
    <citation type="submission" date="2009-08" db="EMBL/GenBank/DDBJ databases">
        <title>The draft genome of Rhodobacter sp. SW2.</title>
        <authorList>
            <consortium name="US DOE Joint Genome Institute (JGI-PGF)"/>
            <person name="Lucas S."/>
            <person name="Copeland A."/>
            <person name="Lapidus A."/>
            <person name="Glavina del Rio T."/>
            <person name="Tice H."/>
            <person name="Bruce D."/>
            <person name="Goodwin L."/>
            <person name="Pitluck S."/>
            <person name="Larimer F."/>
            <person name="Land M.L."/>
            <person name="Hauser L."/>
            <person name="Emerson D."/>
        </authorList>
    </citation>
    <scope>NUCLEOTIDE SEQUENCE [LARGE SCALE GENOMIC DNA]</scope>
    <source>
        <strain evidence="1 2">SW2</strain>
    </source>
</reference>
<keyword evidence="2" id="KW-1185">Reference proteome</keyword>
<dbReference type="Proteomes" id="UP000010121">
    <property type="component" value="Unassembled WGS sequence"/>
</dbReference>
<organism evidence="1 2">
    <name type="scientific">Rhodobacter ferrooxidans</name>
    <dbReference type="NCBI Taxonomy" id="371731"/>
    <lineage>
        <taxon>Bacteria</taxon>
        <taxon>Pseudomonadati</taxon>
        <taxon>Pseudomonadota</taxon>
        <taxon>Alphaproteobacteria</taxon>
        <taxon>Rhodobacterales</taxon>
        <taxon>Rhodobacter group</taxon>
        <taxon>Rhodobacter</taxon>
    </lineage>
</organism>
<name>C8RZQ9_9RHOB</name>
<evidence type="ECO:0000313" key="1">
    <source>
        <dbReference type="EMBL" id="EEW25856.1"/>
    </source>
</evidence>
<sequence>MRQLIPSLRGAALVLALVPVLAADLGVGAVRAADAAETLTLSIADSRALAVQSLQDGKPGLTAALARGLLQRDPGDIDALMLLGWAEVALQHPDQARTAAVRAFALAKGNPRLRFAAARLAAKSAYEAGQLTRAGFWLRRASDAASSPEEQAEAVAGYRNITAQNRWANRFSFALAPSSNINGGSQDQRLTIDGQPTGALLSPDALALSGLEATLDVSTSYRIASGPQHLTSLGLRAFGATYALSDAARRLTEATGTKGSDFAFGALEVSLRQQRQAAGNGQWNYGLTAGKTWYGGSPMSRYGRLDLARSFALGAAAQAQVSGALEQGYSERDDSRTLLASLQGQVVRRLAGGGTLALVLGVSGTDSTSRRAEYRSINAAVSYALGQPVGPAEVTLGLAAAARHYPQTFTGSLFGDGPRQDNRLTATVEMVLPQAAVMGFAPSITFSAGHNWSNVSRFEQQDIGVAFGLKSTF</sequence>
<dbReference type="eggNOG" id="COG0457">
    <property type="taxonomic scope" value="Bacteria"/>
</dbReference>
<dbReference type="AlphaFoldDB" id="C8RZQ9"/>
<comment type="caution">
    <text evidence="1">The sequence shown here is derived from an EMBL/GenBank/DDBJ whole genome shotgun (WGS) entry which is preliminary data.</text>
</comment>
<evidence type="ECO:0000313" key="2">
    <source>
        <dbReference type="Proteomes" id="UP000010121"/>
    </source>
</evidence>